<reference evidence="1 2" key="1">
    <citation type="submission" date="2020-07" db="EMBL/GenBank/DDBJ databases">
        <title>Genomes of two Microcystis aeruginosa (Cyanobacteria) strains from Florida (USA) with disparate toxicogenic potential.</title>
        <authorList>
            <person name="Lefler F.W."/>
            <person name="Barbosa M."/>
            <person name="Berthold D.E."/>
            <person name="Laughinghouse H.D. IV."/>
        </authorList>
    </citation>
    <scope>NUCLEOTIDE SEQUENCE [LARGE SCALE GENOMIC DNA]</scope>
    <source>
        <strain evidence="1 2">BLCCF158</strain>
    </source>
</reference>
<comment type="caution">
    <text evidence="1">The sequence shown here is derived from an EMBL/GenBank/DDBJ whole genome shotgun (WGS) entry which is preliminary data.</text>
</comment>
<sequence>MVTICPNKPAKTETMTKLKDSWLNPRNHTYFTRNEKTGQKIEVIQELPSFKALGKDGLCRLLFYETRLLYQLLTDNLVK</sequence>
<evidence type="ECO:0000313" key="1">
    <source>
        <dbReference type="EMBL" id="MBC1197863.1"/>
    </source>
</evidence>
<organism evidence="1 2">
    <name type="scientific">Microcystis aeruginosa BLCC-F158</name>
    <dbReference type="NCBI Taxonomy" id="2755316"/>
    <lineage>
        <taxon>Bacteria</taxon>
        <taxon>Bacillati</taxon>
        <taxon>Cyanobacteriota</taxon>
        <taxon>Cyanophyceae</taxon>
        <taxon>Oscillatoriophycideae</taxon>
        <taxon>Chroococcales</taxon>
        <taxon>Microcystaceae</taxon>
        <taxon>Microcystis</taxon>
    </lineage>
</organism>
<gene>
    <name evidence="1" type="ORF">H0901_22075</name>
</gene>
<proteinExistence type="predicted"/>
<dbReference type="Proteomes" id="UP000525432">
    <property type="component" value="Unassembled WGS sequence"/>
</dbReference>
<protein>
    <submittedName>
        <fullName evidence="1">Uncharacterized protein</fullName>
    </submittedName>
</protein>
<dbReference type="EMBL" id="JACEGC010000184">
    <property type="protein sequence ID" value="MBC1197863.1"/>
    <property type="molecule type" value="Genomic_DNA"/>
</dbReference>
<evidence type="ECO:0000313" key="2">
    <source>
        <dbReference type="Proteomes" id="UP000525432"/>
    </source>
</evidence>
<dbReference type="AlphaFoldDB" id="A0A841V2Z8"/>
<name>A0A841V2Z8_MICAE</name>
<accession>A0A841V2Z8</accession>